<feature type="non-terminal residue" evidence="1">
    <location>
        <position position="38"/>
    </location>
</feature>
<dbReference type="EMBL" id="CADCWF010000030">
    <property type="protein sequence ID" value="CAA9538948.1"/>
    <property type="molecule type" value="Genomic_DNA"/>
</dbReference>
<reference evidence="1" key="1">
    <citation type="submission" date="2020-02" db="EMBL/GenBank/DDBJ databases">
        <authorList>
            <person name="Meier V. D."/>
        </authorList>
    </citation>
    <scope>NUCLEOTIDE SEQUENCE</scope>
    <source>
        <strain evidence="1">AVDCRST_MAG59</strain>
    </source>
</reference>
<organism evidence="1">
    <name type="scientific">uncultured Thermomicrobiales bacterium</name>
    <dbReference type="NCBI Taxonomy" id="1645740"/>
    <lineage>
        <taxon>Bacteria</taxon>
        <taxon>Pseudomonadati</taxon>
        <taxon>Thermomicrobiota</taxon>
        <taxon>Thermomicrobia</taxon>
        <taxon>Thermomicrobiales</taxon>
        <taxon>environmental samples</taxon>
    </lineage>
</organism>
<proteinExistence type="predicted"/>
<dbReference type="AlphaFoldDB" id="A0A6J4U579"/>
<gene>
    <name evidence="1" type="ORF">AVDCRST_MAG59-625</name>
</gene>
<sequence length="38" mass="4681">WPKWGWRRSRSWPESRGHRLGAETWRPVLVGMTYDRLN</sequence>
<protein>
    <submittedName>
        <fullName evidence="1">Uncharacterized protein</fullName>
    </submittedName>
</protein>
<name>A0A6J4U579_9BACT</name>
<accession>A0A6J4U579</accession>
<feature type="non-terminal residue" evidence="1">
    <location>
        <position position="1"/>
    </location>
</feature>
<evidence type="ECO:0000313" key="1">
    <source>
        <dbReference type="EMBL" id="CAA9538948.1"/>
    </source>
</evidence>